<dbReference type="GO" id="GO:0004177">
    <property type="term" value="F:aminopeptidase activity"/>
    <property type="evidence" value="ECO:0007669"/>
    <property type="project" value="UniProtKB-KW"/>
</dbReference>
<evidence type="ECO:0000259" key="4">
    <source>
        <dbReference type="Pfam" id="PF00557"/>
    </source>
</evidence>
<comment type="similarity">
    <text evidence="3">Belongs to the peptidase M24B family.</text>
</comment>
<dbReference type="PANTHER" id="PTHR46112">
    <property type="entry name" value="AMINOPEPTIDASE"/>
    <property type="match status" value="1"/>
</dbReference>
<dbReference type="Pfam" id="PF00557">
    <property type="entry name" value="Peptidase_M24"/>
    <property type="match status" value="1"/>
</dbReference>
<keyword evidence="1 3" id="KW-0479">Metal-binding</keyword>
<dbReference type="OrthoDB" id="9806388at2"/>
<evidence type="ECO:0000256" key="2">
    <source>
        <dbReference type="ARBA" id="ARBA00022801"/>
    </source>
</evidence>
<proteinExistence type="inferred from homology"/>
<dbReference type="InterPro" id="IPR000587">
    <property type="entry name" value="Creatinase_N"/>
</dbReference>
<evidence type="ECO:0000256" key="1">
    <source>
        <dbReference type="ARBA" id="ARBA00022723"/>
    </source>
</evidence>
<dbReference type="PANTHER" id="PTHR46112:SF8">
    <property type="entry name" value="CYTOPLASMIC PEPTIDASE PEPQ-RELATED"/>
    <property type="match status" value="1"/>
</dbReference>
<feature type="domain" description="Peptidase M24" evidence="4">
    <location>
        <begin position="137"/>
        <end position="337"/>
    </location>
</feature>
<dbReference type="SUPFAM" id="SSF55920">
    <property type="entry name" value="Creatinase/aminopeptidase"/>
    <property type="match status" value="1"/>
</dbReference>
<gene>
    <name evidence="6" type="ORF">EV189_1169</name>
</gene>
<keyword evidence="6" id="KW-0645">Protease</keyword>
<accession>A0A4Q7NQS8</accession>
<dbReference type="Gene3D" id="3.40.350.10">
    <property type="entry name" value="Creatinase/prolidase N-terminal domain"/>
    <property type="match status" value="1"/>
</dbReference>
<dbReference type="InterPro" id="IPR029149">
    <property type="entry name" value="Creatin/AminoP/Spt16_N"/>
</dbReference>
<protein>
    <submittedName>
        <fullName evidence="6">Xaa-Pro aminopeptidase</fullName>
    </submittedName>
</protein>
<comment type="caution">
    <text evidence="6">The sequence shown here is derived from an EMBL/GenBank/DDBJ whole genome shotgun (WGS) entry which is preliminary data.</text>
</comment>
<dbReference type="SUPFAM" id="SSF53092">
    <property type="entry name" value="Creatinase/prolidase N-terminal domain"/>
    <property type="match status" value="1"/>
</dbReference>
<evidence type="ECO:0000259" key="5">
    <source>
        <dbReference type="Pfam" id="PF01321"/>
    </source>
</evidence>
<dbReference type="EMBL" id="SGXD01000002">
    <property type="protein sequence ID" value="RZS89406.1"/>
    <property type="molecule type" value="Genomic_DNA"/>
</dbReference>
<dbReference type="PROSITE" id="PS00491">
    <property type="entry name" value="PROLINE_PEPTIDASE"/>
    <property type="match status" value="1"/>
</dbReference>
<name>A0A4Q7NQS8_9ACTN</name>
<evidence type="ECO:0000313" key="6">
    <source>
        <dbReference type="EMBL" id="RZS89406.1"/>
    </source>
</evidence>
<evidence type="ECO:0000313" key="7">
    <source>
        <dbReference type="Proteomes" id="UP000293638"/>
    </source>
</evidence>
<dbReference type="InterPro" id="IPR000994">
    <property type="entry name" value="Pept_M24"/>
</dbReference>
<sequence>MPGPETRRDALRAVLAERGVDAALVTAPADVRYLSGFTGSNGALLVAADGTDRLATDGRYLEQAAGQSPGLEVLPARAVAAALVAAAAGTVAYQAQHVTVALHADLVAAGEDRVELVELGPAVEELRRVKDDAELALLRTACEVTDAALADLLDSVHVGDTERALALRLETRFRELGADGAAFASIVAGGPHSAVPHHEPTDRPLAAGDLLKVDCGARWAGYCADTTRTVVVGAAPAGWQQEVHDVVRAAQRAGLDAVRPGAAARDVDAAARSVVEGAGWGERFVHGLGHGVGLEVHEAPLLAASSSGRIDARVPVTVEPGVYLPGSGGVRIEDVCVLLDDASRVELTGTGRELRRVG</sequence>
<dbReference type="AlphaFoldDB" id="A0A4Q7NQS8"/>
<evidence type="ECO:0000256" key="3">
    <source>
        <dbReference type="RuleBase" id="RU000590"/>
    </source>
</evidence>
<dbReference type="Proteomes" id="UP000293638">
    <property type="component" value="Unassembled WGS sequence"/>
</dbReference>
<organism evidence="6 7">
    <name type="scientific">Motilibacter rhizosphaerae</name>
    <dbReference type="NCBI Taxonomy" id="598652"/>
    <lineage>
        <taxon>Bacteria</taxon>
        <taxon>Bacillati</taxon>
        <taxon>Actinomycetota</taxon>
        <taxon>Actinomycetes</taxon>
        <taxon>Motilibacterales</taxon>
        <taxon>Motilibacteraceae</taxon>
        <taxon>Motilibacter</taxon>
    </lineage>
</organism>
<keyword evidence="7" id="KW-1185">Reference proteome</keyword>
<dbReference type="InterPro" id="IPR036005">
    <property type="entry name" value="Creatinase/aminopeptidase-like"/>
</dbReference>
<dbReference type="GO" id="GO:0046872">
    <property type="term" value="F:metal ion binding"/>
    <property type="evidence" value="ECO:0007669"/>
    <property type="project" value="UniProtKB-KW"/>
</dbReference>
<dbReference type="InterPro" id="IPR001131">
    <property type="entry name" value="Peptidase_M24B_aminopep-P_CS"/>
</dbReference>
<dbReference type="InterPro" id="IPR050659">
    <property type="entry name" value="Peptidase_M24B"/>
</dbReference>
<feature type="domain" description="Creatinase N-terminal" evidence="5">
    <location>
        <begin position="7"/>
        <end position="129"/>
    </location>
</feature>
<keyword evidence="2" id="KW-0378">Hydrolase</keyword>
<dbReference type="RefSeq" id="WP_130492023.1">
    <property type="nucleotide sequence ID" value="NZ_SGXD01000002.1"/>
</dbReference>
<reference evidence="6 7" key="1">
    <citation type="submission" date="2019-02" db="EMBL/GenBank/DDBJ databases">
        <title>Genomic Encyclopedia of Type Strains, Phase IV (KMG-IV): sequencing the most valuable type-strain genomes for metagenomic binning, comparative biology and taxonomic classification.</title>
        <authorList>
            <person name="Goeker M."/>
        </authorList>
    </citation>
    <scope>NUCLEOTIDE SEQUENCE [LARGE SCALE GENOMIC DNA]</scope>
    <source>
        <strain evidence="6 7">DSM 45622</strain>
    </source>
</reference>
<dbReference type="Pfam" id="PF01321">
    <property type="entry name" value="Creatinase_N"/>
    <property type="match status" value="1"/>
</dbReference>
<keyword evidence="6" id="KW-0031">Aminopeptidase</keyword>
<dbReference type="Gene3D" id="3.90.230.10">
    <property type="entry name" value="Creatinase/methionine aminopeptidase superfamily"/>
    <property type="match status" value="1"/>
</dbReference>